<comment type="subcellular location">
    <subcellularLocation>
        <location evidence="1">Endomembrane system</location>
        <topology evidence="1">Multi-pass membrane protein</topology>
    </subcellularLocation>
</comment>
<proteinExistence type="predicted"/>
<feature type="transmembrane region" description="Helical" evidence="5">
    <location>
        <begin position="21"/>
        <end position="37"/>
    </location>
</feature>
<evidence type="ECO:0000256" key="2">
    <source>
        <dbReference type="ARBA" id="ARBA00022692"/>
    </source>
</evidence>
<name>A0A2T1FRE5_9CYAN</name>
<dbReference type="GO" id="GO:0012505">
    <property type="term" value="C:endomembrane system"/>
    <property type="evidence" value="ECO:0007669"/>
    <property type="project" value="UniProtKB-SubCell"/>
</dbReference>
<dbReference type="OrthoDB" id="573033at2"/>
<feature type="domain" description="DUF1232" evidence="6">
    <location>
        <begin position="23"/>
        <end position="58"/>
    </location>
</feature>
<evidence type="ECO:0000256" key="3">
    <source>
        <dbReference type="ARBA" id="ARBA00022989"/>
    </source>
</evidence>
<evidence type="ECO:0000256" key="1">
    <source>
        <dbReference type="ARBA" id="ARBA00004127"/>
    </source>
</evidence>
<dbReference type="Proteomes" id="UP000238937">
    <property type="component" value="Unassembled WGS sequence"/>
</dbReference>
<keyword evidence="3 5" id="KW-1133">Transmembrane helix</keyword>
<keyword evidence="4 5" id="KW-0472">Membrane</keyword>
<protein>
    <recommendedName>
        <fullName evidence="6">DUF1232 domain-containing protein</fullName>
    </recommendedName>
</protein>
<gene>
    <name evidence="7" type="ORF">C7B77_24260</name>
</gene>
<dbReference type="RefSeq" id="WP_106310976.1">
    <property type="nucleotide sequence ID" value="NZ_PVWO01000457.1"/>
</dbReference>
<evidence type="ECO:0000259" key="6">
    <source>
        <dbReference type="Pfam" id="PF06803"/>
    </source>
</evidence>
<reference evidence="7 8" key="1">
    <citation type="submission" date="2018-03" db="EMBL/GenBank/DDBJ databases">
        <title>The ancient ancestry and fast evolution of plastids.</title>
        <authorList>
            <person name="Moore K.R."/>
            <person name="Magnabosco C."/>
            <person name="Momper L."/>
            <person name="Gold D.A."/>
            <person name="Bosak T."/>
            <person name="Fournier G.P."/>
        </authorList>
    </citation>
    <scope>NUCLEOTIDE SEQUENCE [LARGE SCALE GENOMIC DNA]</scope>
    <source>
        <strain evidence="7 8">CCALA 037</strain>
    </source>
</reference>
<keyword evidence="8" id="KW-1185">Reference proteome</keyword>
<comment type="caution">
    <text evidence="7">The sequence shown here is derived from an EMBL/GenBank/DDBJ whole genome shotgun (WGS) entry which is preliminary data.</text>
</comment>
<evidence type="ECO:0000256" key="4">
    <source>
        <dbReference type="ARBA" id="ARBA00023136"/>
    </source>
</evidence>
<sequence>MNFNIQSLHNWYRGLLQNPKYRWWVVAASIAYLLSPIDLIPDFLPFAGLVDDTLIISLLVSEVAQVAKTKLQSKTNRSTPNTPDASGQVIDVRAVATES</sequence>
<organism evidence="7 8">
    <name type="scientific">Chamaesiphon polymorphus CCALA 037</name>
    <dbReference type="NCBI Taxonomy" id="2107692"/>
    <lineage>
        <taxon>Bacteria</taxon>
        <taxon>Bacillati</taxon>
        <taxon>Cyanobacteriota</taxon>
        <taxon>Cyanophyceae</taxon>
        <taxon>Gomontiellales</taxon>
        <taxon>Chamaesiphonaceae</taxon>
        <taxon>Chamaesiphon</taxon>
    </lineage>
</organism>
<dbReference type="Pfam" id="PF06803">
    <property type="entry name" value="DUF1232"/>
    <property type="match status" value="1"/>
</dbReference>
<evidence type="ECO:0000256" key="5">
    <source>
        <dbReference type="SAM" id="Phobius"/>
    </source>
</evidence>
<evidence type="ECO:0000313" key="8">
    <source>
        <dbReference type="Proteomes" id="UP000238937"/>
    </source>
</evidence>
<dbReference type="EMBL" id="PVWO01000457">
    <property type="protein sequence ID" value="PSB47556.1"/>
    <property type="molecule type" value="Genomic_DNA"/>
</dbReference>
<dbReference type="AlphaFoldDB" id="A0A2T1FRE5"/>
<dbReference type="InterPro" id="IPR010652">
    <property type="entry name" value="DUF1232"/>
</dbReference>
<keyword evidence="2 5" id="KW-0812">Transmembrane</keyword>
<evidence type="ECO:0000313" key="7">
    <source>
        <dbReference type="EMBL" id="PSB47556.1"/>
    </source>
</evidence>
<accession>A0A2T1FRE5</accession>